<dbReference type="GO" id="GO:0008237">
    <property type="term" value="F:metallopeptidase activity"/>
    <property type="evidence" value="ECO:0007669"/>
    <property type="project" value="UniProtKB-KW"/>
</dbReference>
<dbReference type="RefSeq" id="WP_119409544.1">
    <property type="nucleotide sequence ID" value="NZ_CP032869.1"/>
</dbReference>
<name>A0A494VL32_9SPHI</name>
<dbReference type="AlphaFoldDB" id="A0A494VL32"/>
<feature type="transmembrane region" description="Helical" evidence="1">
    <location>
        <begin position="25"/>
        <end position="45"/>
    </location>
</feature>
<proteinExistence type="predicted"/>
<keyword evidence="3" id="KW-0645">Protease</keyword>
<dbReference type="OrthoDB" id="9779573at2"/>
<keyword evidence="1" id="KW-0472">Membrane</keyword>
<dbReference type="GO" id="GO:0080120">
    <property type="term" value="P:CAAX-box protein maturation"/>
    <property type="evidence" value="ECO:0007669"/>
    <property type="project" value="UniProtKB-ARBA"/>
</dbReference>
<keyword evidence="3" id="KW-0482">Metalloprotease</keyword>
<dbReference type="Pfam" id="PF02517">
    <property type="entry name" value="Rce1-like"/>
    <property type="match status" value="1"/>
</dbReference>
<dbReference type="EMBL" id="CP032869">
    <property type="protein sequence ID" value="AYL95936.1"/>
    <property type="molecule type" value="Genomic_DNA"/>
</dbReference>
<feature type="transmembrane region" description="Helical" evidence="1">
    <location>
        <begin position="194"/>
        <end position="216"/>
    </location>
</feature>
<feature type="transmembrane region" description="Helical" evidence="1">
    <location>
        <begin position="170"/>
        <end position="187"/>
    </location>
</feature>
<keyword evidence="3" id="KW-0378">Hydrolase</keyword>
<evidence type="ECO:0000256" key="1">
    <source>
        <dbReference type="SAM" id="Phobius"/>
    </source>
</evidence>
<dbReference type="GO" id="GO:0006508">
    <property type="term" value="P:proteolysis"/>
    <property type="evidence" value="ECO:0007669"/>
    <property type="project" value="UniProtKB-KW"/>
</dbReference>
<dbReference type="Proteomes" id="UP000270046">
    <property type="component" value="Chromosome"/>
</dbReference>
<gene>
    <name evidence="3" type="ORF">HYN43_011840</name>
</gene>
<feature type="domain" description="CAAX prenyl protease 2/Lysostaphin resistance protein A-like" evidence="2">
    <location>
        <begin position="110"/>
        <end position="207"/>
    </location>
</feature>
<protein>
    <submittedName>
        <fullName evidence="3">CPBP family intramembrane metalloprotease</fullName>
    </submittedName>
</protein>
<dbReference type="KEGG" id="muh:HYN43_011840"/>
<evidence type="ECO:0000313" key="3">
    <source>
        <dbReference type="EMBL" id="AYL95936.1"/>
    </source>
</evidence>
<reference evidence="3 4" key="1">
    <citation type="submission" date="2018-10" db="EMBL/GenBank/DDBJ databases">
        <title>Genome sequencing of Mucilaginibacter sp. HYN0043.</title>
        <authorList>
            <person name="Kim M."/>
            <person name="Yi H."/>
        </authorList>
    </citation>
    <scope>NUCLEOTIDE SEQUENCE [LARGE SCALE GENOMIC DNA]</scope>
    <source>
        <strain evidence="3 4">HYN0043</strain>
    </source>
</reference>
<keyword evidence="1" id="KW-1133">Transmembrane helix</keyword>
<sequence>MTAYRVKRATADAAMIILLVTFPHLGLLPMYAFSVLLLLIIWLYLKLWKEGLAEISFRITDFKFRCFWLGGLIGLAYAIFAWWIIRPLFDALGFPPADVSSFYYIRHNPFNFLVLLVIAGVLVIPFEEIVYRGFILTRVKAMFGNYPHAFMLSGIITSLIFALYHYQEGWGAVTAIFIGALFTIWLYKVFKGNLWYLIFFHFFYDVFMLGAIYLGYN</sequence>
<dbReference type="InterPro" id="IPR003675">
    <property type="entry name" value="Rce1/LyrA-like_dom"/>
</dbReference>
<feature type="transmembrane region" description="Helical" evidence="1">
    <location>
        <begin position="143"/>
        <end position="164"/>
    </location>
</feature>
<organism evidence="3 4">
    <name type="scientific">Mucilaginibacter celer</name>
    <dbReference type="NCBI Taxonomy" id="2305508"/>
    <lineage>
        <taxon>Bacteria</taxon>
        <taxon>Pseudomonadati</taxon>
        <taxon>Bacteroidota</taxon>
        <taxon>Sphingobacteriia</taxon>
        <taxon>Sphingobacteriales</taxon>
        <taxon>Sphingobacteriaceae</taxon>
        <taxon>Mucilaginibacter</taxon>
    </lineage>
</organism>
<keyword evidence="4" id="KW-1185">Reference proteome</keyword>
<keyword evidence="1" id="KW-0812">Transmembrane</keyword>
<accession>A0A494VL32</accession>
<feature type="transmembrane region" description="Helical" evidence="1">
    <location>
        <begin position="110"/>
        <end position="131"/>
    </location>
</feature>
<dbReference type="GO" id="GO:0004175">
    <property type="term" value="F:endopeptidase activity"/>
    <property type="evidence" value="ECO:0007669"/>
    <property type="project" value="UniProtKB-ARBA"/>
</dbReference>
<evidence type="ECO:0000259" key="2">
    <source>
        <dbReference type="Pfam" id="PF02517"/>
    </source>
</evidence>
<feature type="transmembrane region" description="Helical" evidence="1">
    <location>
        <begin position="66"/>
        <end position="85"/>
    </location>
</feature>
<evidence type="ECO:0000313" key="4">
    <source>
        <dbReference type="Proteomes" id="UP000270046"/>
    </source>
</evidence>